<dbReference type="PANTHER" id="PTHR30399:SF1">
    <property type="entry name" value="UTP PYROPHOSPHATASE"/>
    <property type="match status" value="1"/>
</dbReference>
<keyword evidence="3" id="KW-1185">Reference proteome</keyword>
<keyword evidence="2" id="KW-0378">Hydrolase</keyword>
<organism evidence="2 3">
    <name type="scientific">Sulfurospirillum multivorans</name>
    <name type="common">Dehalospirillum multivorans</name>
    <dbReference type="NCBI Taxonomy" id="66821"/>
    <lineage>
        <taxon>Bacteria</taxon>
        <taxon>Pseudomonadati</taxon>
        <taxon>Campylobacterota</taxon>
        <taxon>Epsilonproteobacteria</taxon>
        <taxon>Campylobacterales</taxon>
        <taxon>Sulfurospirillaceae</taxon>
        <taxon>Sulfurospirillum</taxon>
    </lineage>
</organism>
<proteinExistence type="predicted"/>
<dbReference type="CDD" id="cd07344">
    <property type="entry name" value="M48_yhfN_like"/>
    <property type="match status" value="1"/>
</dbReference>
<dbReference type="InterPro" id="IPR053136">
    <property type="entry name" value="UTP_pyrophosphatase-like"/>
</dbReference>
<protein>
    <submittedName>
        <fullName evidence="2">Metal-dependent hydrolase</fullName>
        <ecNumber evidence="2">3.6.1.-</ecNumber>
    </submittedName>
</protein>
<dbReference type="Pfam" id="PF01863">
    <property type="entry name" value="YgjP-like"/>
    <property type="match status" value="1"/>
</dbReference>
<feature type="domain" description="YgjP-like metallopeptidase" evidence="1">
    <location>
        <begin position="97"/>
        <end position="152"/>
    </location>
</feature>
<accession>A0ABX5YZI6</accession>
<dbReference type="PANTHER" id="PTHR30399">
    <property type="entry name" value="UNCHARACTERIZED PROTEIN YGJP"/>
    <property type="match status" value="1"/>
</dbReference>
<evidence type="ECO:0000313" key="3">
    <source>
        <dbReference type="Proteomes" id="UP000323483"/>
    </source>
</evidence>
<evidence type="ECO:0000259" key="1">
    <source>
        <dbReference type="Pfam" id="PF01863"/>
    </source>
</evidence>
<dbReference type="GO" id="GO:0016787">
    <property type="term" value="F:hydrolase activity"/>
    <property type="evidence" value="ECO:0007669"/>
    <property type="project" value="UniProtKB-KW"/>
</dbReference>
<name>A0ABX5YZI6_SULMU</name>
<reference evidence="2" key="1">
    <citation type="submission" date="2019-08" db="EMBL/GenBank/DDBJ databases">
        <title>Organohalide respiration in Sulfurospirillum species is regulated by a two-component system as unraveled by comparative genomics, and transcriptomics, and regulator binding studies.</title>
        <authorList>
            <person name="Goris T."/>
            <person name="Esken J."/>
            <person name="Gadkari J."/>
            <person name="Bischler T."/>
            <person name="Foerstner K."/>
            <person name="Sharma C.M."/>
            <person name="Diekert G."/>
            <person name="Schubert T."/>
        </authorList>
    </citation>
    <scope>NUCLEOTIDE SEQUENCE [LARGE SCALE GENOMIC DNA]</scope>
    <source>
        <strain evidence="2">N</strain>
    </source>
</reference>
<sequence length="170" mass="19984">MLSVPDLTYIAHYPEHLIEQIRRLITEEKLGKYLLSKYPTTHNLTSDKALYTYTMELKSTHLRKSEPITKVLYDGKINDINDALGLHRITIKNHGGRLRSKSEIRVATLFKSSPEPFLKMICVHELAHLKEREHNKAFYALCENMEPNYHQLEFDVRLYLTHLDLFGKLY</sequence>
<dbReference type="Proteomes" id="UP000323483">
    <property type="component" value="Chromosome"/>
</dbReference>
<dbReference type="EC" id="3.6.1.-" evidence="2"/>
<dbReference type="Gene3D" id="3.30.2010.10">
    <property type="entry name" value="Metalloproteases ('zincins'), catalytic domain"/>
    <property type="match status" value="1"/>
</dbReference>
<evidence type="ECO:0000313" key="2">
    <source>
        <dbReference type="EMBL" id="QEH06011.1"/>
    </source>
</evidence>
<gene>
    <name evidence="2" type="ORF">SMN_1240</name>
</gene>
<dbReference type="InterPro" id="IPR002725">
    <property type="entry name" value="YgjP-like_metallopeptidase"/>
</dbReference>
<dbReference type="EMBL" id="CP042966">
    <property type="protein sequence ID" value="QEH06011.1"/>
    <property type="molecule type" value="Genomic_DNA"/>
</dbReference>